<gene>
    <name evidence="2" type="primary">39</name>
    <name evidence="2" type="ORF">SEA_TCHEN_39</name>
</gene>
<dbReference type="Proteomes" id="UP000246238">
    <property type="component" value="Segment"/>
</dbReference>
<sequence>MKIGDPKDFRHTKNGPEIPQHKSRWDSKKCKRNKGSEHDMALIAEEVRTDNEYRTFRIAGYRVWESRPYQWEYQLWRCTHCGRKSETHYWDVPHTYIGEWAECRRTVDRKQPKS</sequence>
<evidence type="ECO:0000313" key="2">
    <source>
        <dbReference type="EMBL" id="AWH14439.1"/>
    </source>
</evidence>
<name>A0A2S1PCZ8_9CAUD</name>
<evidence type="ECO:0000256" key="1">
    <source>
        <dbReference type="SAM" id="MobiDB-lite"/>
    </source>
</evidence>
<reference evidence="3" key="1">
    <citation type="submission" date="2018-03" db="EMBL/GenBank/DDBJ databases">
        <authorList>
            <person name="Keele B.F."/>
        </authorList>
    </citation>
    <scope>NUCLEOTIDE SEQUENCE [LARGE SCALE GENOMIC DNA]</scope>
</reference>
<feature type="compositionally biased region" description="Basic and acidic residues" evidence="1">
    <location>
        <begin position="19"/>
        <end position="32"/>
    </location>
</feature>
<dbReference type="EMBL" id="MH077585">
    <property type="protein sequence ID" value="AWH14439.1"/>
    <property type="molecule type" value="Genomic_DNA"/>
</dbReference>
<feature type="region of interest" description="Disordered" evidence="1">
    <location>
        <begin position="1"/>
        <end position="32"/>
    </location>
</feature>
<keyword evidence="3" id="KW-1185">Reference proteome</keyword>
<dbReference type="RefSeq" id="YP_009837995.1">
    <property type="nucleotide sequence ID" value="NC_048705.1"/>
</dbReference>
<evidence type="ECO:0000313" key="3">
    <source>
        <dbReference type="Proteomes" id="UP000246238"/>
    </source>
</evidence>
<feature type="compositionally biased region" description="Basic and acidic residues" evidence="1">
    <location>
        <begin position="1"/>
        <end position="11"/>
    </location>
</feature>
<accession>A0A2S1PCZ8</accession>
<organism evidence="2 3">
    <name type="scientific">Mycobacterium phage TChen</name>
    <dbReference type="NCBI Taxonomy" id="2163598"/>
    <lineage>
        <taxon>Viruses</taxon>
        <taxon>Duplodnaviria</taxon>
        <taxon>Heunggongvirae</taxon>
        <taxon>Uroviricota</taxon>
        <taxon>Caudoviricetes</taxon>
        <taxon>Gracegardnervirinae</taxon>
        <taxon>Thetabobvirus</taxon>
        <taxon>Thetabobvirus tchen</taxon>
        <taxon>Mycobacterium virus TChen</taxon>
    </lineage>
</organism>
<proteinExistence type="predicted"/>
<protein>
    <submittedName>
        <fullName evidence="2">Uncharacterized protein</fullName>
    </submittedName>
</protein>
<dbReference type="GeneID" id="55608198"/>
<dbReference type="KEGG" id="vg:55608198"/>